<dbReference type="InterPro" id="IPR003439">
    <property type="entry name" value="ABC_transporter-like_ATP-bd"/>
</dbReference>
<evidence type="ECO:0000256" key="1">
    <source>
        <dbReference type="ARBA" id="ARBA00022741"/>
    </source>
</evidence>
<dbReference type="SUPFAM" id="SSF52540">
    <property type="entry name" value="P-loop containing nucleoside triphosphate hydrolases"/>
    <property type="match status" value="1"/>
</dbReference>
<dbReference type="Gene3D" id="3.40.50.300">
    <property type="entry name" value="P-loop containing nucleotide triphosphate hydrolases"/>
    <property type="match status" value="1"/>
</dbReference>
<reference evidence="4 5" key="1">
    <citation type="submission" date="2016-10" db="EMBL/GenBank/DDBJ databases">
        <authorList>
            <person name="de Groot N.N."/>
        </authorList>
    </citation>
    <scope>NUCLEOTIDE SEQUENCE [LARGE SCALE GENOMIC DNA]</scope>
    <source>
        <strain evidence="4 5">DSM 19547</strain>
    </source>
</reference>
<dbReference type="EMBL" id="FOXA01000003">
    <property type="protein sequence ID" value="SFP15419.1"/>
    <property type="molecule type" value="Genomic_DNA"/>
</dbReference>
<dbReference type="PROSITE" id="PS00211">
    <property type="entry name" value="ABC_TRANSPORTER_1"/>
    <property type="match status" value="1"/>
</dbReference>
<dbReference type="OrthoDB" id="9802264at2"/>
<keyword evidence="5" id="KW-1185">Reference proteome</keyword>
<evidence type="ECO:0000313" key="4">
    <source>
        <dbReference type="EMBL" id="SFP15419.1"/>
    </source>
</evidence>
<dbReference type="InterPro" id="IPR027417">
    <property type="entry name" value="P-loop_NTPase"/>
</dbReference>
<dbReference type="SMART" id="SM00382">
    <property type="entry name" value="AAA"/>
    <property type="match status" value="1"/>
</dbReference>
<name>A0A1I5N113_9RHOB</name>
<dbReference type="PROSITE" id="PS50893">
    <property type="entry name" value="ABC_TRANSPORTER_2"/>
    <property type="match status" value="1"/>
</dbReference>
<sequence length="254" mass="27153">MPEAILTGAPARTAERAGPAPLMPLAARGLTLEVGGRTLIDGIDLTLAAGRTTMIMGPNGAGKSLLLKLLHGLTPPTAGRIEWGGHPLSPAIVRRQAMVFQKPVLLRRSVAANIDFVLRARSRRDRARRDALLDHVGLLGHAGQPARLLSGGEQQRLALARALATEPEVLFLDEPTASLDPASVLKIEEIVRTARGGGTRIVFVTHDVGQAKRLADDVVFIHRGRVAEHRRADDFFADPASAAARDYLAGRIVV</sequence>
<dbReference type="PANTHER" id="PTHR43514:SF4">
    <property type="entry name" value="ABC TRANSPORTER I FAMILY MEMBER 10"/>
    <property type="match status" value="1"/>
</dbReference>
<dbReference type="InterPro" id="IPR050334">
    <property type="entry name" value="Molybdenum_import_ModC"/>
</dbReference>
<dbReference type="STRING" id="441119.SAMN04488047_10343"/>
<dbReference type="InterPro" id="IPR003593">
    <property type="entry name" value="AAA+_ATPase"/>
</dbReference>
<dbReference type="GO" id="GO:0016887">
    <property type="term" value="F:ATP hydrolysis activity"/>
    <property type="evidence" value="ECO:0007669"/>
    <property type="project" value="InterPro"/>
</dbReference>
<dbReference type="AlphaFoldDB" id="A0A1I5N113"/>
<accession>A0A1I5N113</accession>
<dbReference type="RefSeq" id="WP_093418807.1">
    <property type="nucleotide sequence ID" value="NZ_FOXA01000003.1"/>
</dbReference>
<dbReference type="Proteomes" id="UP000199356">
    <property type="component" value="Unassembled WGS sequence"/>
</dbReference>
<organism evidence="4 5">
    <name type="scientific">Tranquillimonas alkanivorans</name>
    <dbReference type="NCBI Taxonomy" id="441119"/>
    <lineage>
        <taxon>Bacteria</taxon>
        <taxon>Pseudomonadati</taxon>
        <taxon>Pseudomonadota</taxon>
        <taxon>Alphaproteobacteria</taxon>
        <taxon>Rhodobacterales</taxon>
        <taxon>Roseobacteraceae</taxon>
        <taxon>Tranquillimonas</taxon>
    </lineage>
</organism>
<protein>
    <submittedName>
        <fullName evidence="4">Tungstate transport system ATP-binding protein</fullName>
    </submittedName>
</protein>
<gene>
    <name evidence="4" type="ORF">SAMN04488047_10343</name>
</gene>
<keyword evidence="1" id="KW-0547">Nucleotide-binding</keyword>
<dbReference type="PANTHER" id="PTHR43514">
    <property type="entry name" value="ABC TRANSPORTER I FAMILY MEMBER 10"/>
    <property type="match status" value="1"/>
</dbReference>
<evidence type="ECO:0000313" key="5">
    <source>
        <dbReference type="Proteomes" id="UP000199356"/>
    </source>
</evidence>
<keyword evidence="2 4" id="KW-0067">ATP-binding</keyword>
<feature type="domain" description="ABC transporter" evidence="3">
    <location>
        <begin position="25"/>
        <end position="248"/>
    </location>
</feature>
<proteinExistence type="predicted"/>
<dbReference type="GO" id="GO:0005524">
    <property type="term" value="F:ATP binding"/>
    <property type="evidence" value="ECO:0007669"/>
    <property type="project" value="UniProtKB-KW"/>
</dbReference>
<dbReference type="Pfam" id="PF00005">
    <property type="entry name" value="ABC_tran"/>
    <property type="match status" value="1"/>
</dbReference>
<dbReference type="InterPro" id="IPR017871">
    <property type="entry name" value="ABC_transporter-like_CS"/>
</dbReference>
<evidence type="ECO:0000259" key="3">
    <source>
        <dbReference type="PROSITE" id="PS50893"/>
    </source>
</evidence>
<evidence type="ECO:0000256" key="2">
    <source>
        <dbReference type="ARBA" id="ARBA00022840"/>
    </source>
</evidence>